<organism evidence="4 5">
    <name type="scientific">Ogataea polymorpha</name>
    <dbReference type="NCBI Taxonomy" id="460523"/>
    <lineage>
        <taxon>Eukaryota</taxon>
        <taxon>Fungi</taxon>
        <taxon>Dikarya</taxon>
        <taxon>Ascomycota</taxon>
        <taxon>Saccharomycotina</taxon>
        <taxon>Pichiomycetes</taxon>
        <taxon>Pichiales</taxon>
        <taxon>Pichiaceae</taxon>
        <taxon>Ogataea</taxon>
    </lineage>
</organism>
<dbReference type="Pfam" id="PF12928">
    <property type="entry name" value="tRNA_int_end_N2"/>
    <property type="match status" value="1"/>
</dbReference>
<comment type="similarity">
    <text evidence="1">Belongs to the SEN54 family.</text>
</comment>
<name>A0A1B7SB63_9ASCO</name>
<gene>
    <name evidence="4" type="ORF">OGATHE_005690</name>
</gene>
<keyword evidence="5" id="KW-1185">Reference proteome</keyword>
<evidence type="ECO:0000313" key="4">
    <source>
        <dbReference type="EMBL" id="KAH3659645.1"/>
    </source>
</evidence>
<evidence type="ECO:0000256" key="1">
    <source>
        <dbReference type="ARBA" id="ARBA00005736"/>
    </source>
</evidence>
<evidence type="ECO:0000256" key="2">
    <source>
        <dbReference type="ARBA" id="ARBA00022694"/>
    </source>
</evidence>
<reference evidence="4" key="2">
    <citation type="submission" date="2021-01" db="EMBL/GenBank/DDBJ databases">
        <authorList>
            <person name="Schikora-Tamarit M.A."/>
        </authorList>
    </citation>
    <scope>NUCLEOTIDE SEQUENCE</scope>
    <source>
        <strain evidence="4">NCAIM Y.01608</strain>
    </source>
</reference>
<protein>
    <recommendedName>
        <fullName evidence="3">tRNA-splicing endonuclease subunit Sen54 N-terminal domain-containing protein</fullName>
    </recommendedName>
</protein>
<evidence type="ECO:0000259" key="3">
    <source>
        <dbReference type="Pfam" id="PF12928"/>
    </source>
</evidence>
<dbReference type="PANTHER" id="PTHR21027">
    <property type="entry name" value="TRNA-SPLICING ENDONUCLEASE SUBUNIT SEN54"/>
    <property type="match status" value="1"/>
</dbReference>
<evidence type="ECO:0000313" key="5">
    <source>
        <dbReference type="Proteomes" id="UP000788993"/>
    </source>
</evidence>
<dbReference type="EMBL" id="JAEUBD010001504">
    <property type="protein sequence ID" value="KAH3659645.1"/>
    <property type="molecule type" value="Genomic_DNA"/>
</dbReference>
<keyword evidence="2" id="KW-0819">tRNA processing</keyword>
<dbReference type="RefSeq" id="XP_018208694.1">
    <property type="nucleotide sequence ID" value="XM_018353206.1"/>
</dbReference>
<dbReference type="AlphaFoldDB" id="A0A1B7SB63"/>
<reference evidence="4" key="1">
    <citation type="journal article" date="2021" name="Open Biol.">
        <title>Shared evolutionary footprints suggest mitochondrial oxidative damage underlies multiple complex I losses in fungi.</title>
        <authorList>
            <person name="Schikora-Tamarit M.A."/>
            <person name="Marcet-Houben M."/>
            <person name="Nosek J."/>
            <person name="Gabaldon T."/>
        </authorList>
    </citation>
    <scope>NUCLEOTIDE SEQUENCE</scope>
    <source>
        <strain evidence="4">NCAIM Y.01608</strain>
    </source>
</reference>
<dbReference type="OrthoDB" id="408683at2759"/>
<dbReference type="PANTHER" id="PTHR21027:SF1">
    <property type="entry name" value="TRNA-SPLICING ENDONUCLEASE SUBUNIT SEN54"/>
    <property type="match status" value="1"/>
</dbReference>
<dbReference type="GO" id="GO:0000379">
    <property type="term" value="P:tRNA-type intron splice site recognition and cleavage"/>
    <property type="evidence" value="ECO:0007669"/>
    <property type="project" value="TreeGrafter"/>
</dbReference>
<proteinExistence type="inferred from homology"/>
<dbReference type="InterPro" id="IPR024336">
    <property type="entry name" value="tRNA_splic_suSen54_N"/>
</dbReference>
<comment type="caution">
    <text evidence="4">The sequence shown here is derived from an EMBL/GenBank/DDBJ whole genome shotgun (WGS) entry which is preliminary data.</text>
</comment>
<sequence>MSYLDQEEVPDWTLLAELATKRGHKSFEPVYEGSTLSQYDVDALEKHRSIMYHALCQPRGFLSQPEKLISSTIRLGTGAYIDQPRGKYLETMGRMDRSGRCHLNFEEALYLVERGTCVAKKENSEGILSLQEVYGILITNSEQYDQLLVYSLLKRNGYIVLRATQHTSECHDSTRFRYGSVFLNFVVSLFGLKFLPFRSIFNYLHSLIAPKKFQPSPTPNWQPVYDIWKPFKGFKKSMPPVPHFQVVIVSATDQMPEIETIKQHLHESPSLLVAVVDNGIVNFYNLAQMDLNRLGIAWKDSWGYNRTLWSLARSLLIGQKK</sequence>
<dbReference type="Proteomes" id="UP000788993">
    <property type="component" value="Unassembled WGS sequence"/>
</dbReference>
<dbReference type="GO" id="GO:0000214">
    <property type="term" value="C:tRNA-intron endonuclease complex"/>
    <property type="evidence" value="ECO:0007669"/>
    <property type="project" value="TreeGrafter"/>
</dbReference>
<accession>A0A1B7SB63</accession>
<feature type="domain" description="tRNA-splicing endonuclease subunit Sen54 N-terminal" evidence="3">
    <location>
        <begin position="79"/>
        <end position="117"/>
    </location>
</feature>
<dbReference type="InterPro" id="IPR024337">
    <property type="entry name" value="tRNA_splic_suSen54"/>
</dbReference>